<proteinExistence type="predicted"/>
<comment type="caution">
    <text evidence="2">The sequence shown here is derived from an EMBL/GenBank/DDBJ whole genome shotgun (WGS) entry which is preliminary data.</text>
</comment>
<dbReference type="EMBL" id="JAVDWQ010000004">
    <property type="protein sequence ID" value="MDR7209772.1"/>
    <property type="molecule type" value="Genomic_DNA"/>
</dbReference>
<name>A0ABU1Y6B6_9FLAO</name>
<accession>A0ABU1Y6B6</accession>
<keyword evidence="3" id="KW-1185">Reference proteome</keyword>
<evidence type="ECO:0000313" key="3">
    <source>
        <dbReference type="Proteomes" id="UP001269081"/>
    </source>
</evidence>
<keyword evidence="1" id="KW-1133">Transmembrane helix</keyword>
<gene>
    <name evidence="2" type="ORF">J2W48_001710</name>
</gene>
<sequence length="53" mass="5383">MKKLELTQMENLQGGLTSRHWGCGLAGLAAGIVAGPLGPIVGGMVTASCFLLN</sequence>
<evidence type="ECO:0008006" key="4">
    <source>
        <dbReference type="Google" id="ProtNLM"/>
    </source>
</evidence>
<evidence type="ECO:0000256" key="1">
    <source>
        <dbReference type="SAM" id="Phobius"/>
    </source>
</evidence>
<organism evidence="2 3">
    <name type="scientific">Flavobacterium piscis</name>
    <dbReference type="NCBI Taxonomy" id="1114874"/>
    <lineage>
        <taxon>Bacteria</taxon>
        <taxon>Pseudomonadati</taxon>
        <taxon>Bacteroidota</taxon>
        <taxon>Flavobacteriia</taxon>
        <taxon>Flavobacteriales</taxon>
        <taxon>Flavobacteriaceae</taxon>
        <taxon>Flavobacterium</taxon>
    </lineage>
</organism>
<keyword evidence="1" id="KW-0812">Transmembrane</keyword>
<keyword evidence="1" id="KW-0472">Membrane</keyword>
<reference evidence="2 3" key="1">
    <citation type="submission" date="2023-07" db="EMBL/GenBank/DDBJ databases">
        <title>Sorghum-associated microbial communities from plants grown in Nebraska, USA.</title>
        <authorList>
            <person name="Schachtman D."/>
        </authorList>
    </citation>
    <scope>NUCLEOTIDE SEQUENCE [LARGE SCALE GENOMIC DNA]</scope>
    <source>
        <strain evidence="2 3">4129</strain>
    </source>
</reference>
<evidence type="ECO:0000313" key="2">
    <source>
        <dbReference type="EMBL" id="MDR7209772.1"/>
    </source>
</evidence>
<dbReference type="Proteomes" id="UP001269081">
    <property type="component" value="Unassembled WGS sequence"/>
</dbReference>
<feature type="transmembrane region" description="Helical" evidence="1">
    <location>
        <begin position="21"/>
        <end position="45"/>
    </location>
</feature>
<protein>
    <recommendedName>
        <fullName evidence="4">Class IIb bacteriocin, lactobin A/cerein 7B family</fullName>
    </recommendedName>
</protein>
<dbReference type="RefSeq" id="WP_310280296.1">
    <property type="nucleotide sequence ID" value="NZ_JAVDWQ010000004.1"/>
</dbReference>